<feature type="transmembrane region" description="Helical" evidence="7">
    <location>
        <begin position="314"/>
        <end position="337"/>
    </location>
</feature>
<dbReference type="Proteomes" id="UP001307760">
    <property type="component" value="Unassembled WGS sequence"/>
</dbReference>
<name>A0ABU7NP24_9ACTN</name>
<protein>
    <submittedName>
        <fullName evidence="9">MFS transporter</fullName>
    </submittedName>
</protein>
<dbReference type="InterPro" id="IPR011701">
    <property type="entry name" value="MFS"/>
</dbReference>
<evidence type="ECO:0000313" key="9">
    <source>
        <dbReference type="EMBL" id="MEE4420568.1"/>
    </source>
</evidence>
<evidence type="ECO:0000313" key="10">
    <source>
        <dbReference type="Proteomes" id="UP001307760"/>
    </source>
</evidence>
<evidence type="ECO:0000256" key="2">
    <source>
        <dbReference type="ARBA" id="ARBA00022475"/>
    </source>
</evidence>
<dbReference type="SUPFAM" id="SSF103473">
    <property type="entry name" value="MFS general substrate transporter"/>
    <property type="match status" value="1"/>
</dbReference>
<dbReference type="PANTHER" id="PTHR43124:SF3">
    <property type="entry name" value="CHLORAMPHENICOL EFFLUX PUMP RV0191"/>
    <property type="match status" value="1"/>
</dbReference>
<feature type="transmembrane region" description="Helical" evidence="7">
    <location>
        <begin position="376"/>
        <end position="395"/>
    </location>
</feature>
<dbReference type="PANTHER" id="PTHR43124">
    <property type="entry name" value="PURINE EFFLUX PUMP PBUE"/>
    <property type="match status" value="1"/>
</dbReference>
<evidence type="ECO:0000256" key="4">
    <source>
        <dbReference type="ARBA" id="ARBA00022989"/>
    </source>
</evidence>
<evidence type="ECO:0000259" key="8">
    <source>
        <dbReference type="PROSITE" id="PS50850"/>
    </source>
</evidence>
<feature type="transmembrane region" description="Helical" evidence="7">
    <location>
        <begin position="61"/>
        <end position="81"/>
    </location>
</feature>
<feature type="transmembrane region" description="Helical" evidence="7">
    <location>
        <begin position="93"/>
        <end position="116"/>
    </location>
</feature>
<keyword evidence="2" id="KW-1003">Cell membrane</keyword>
<feature type="transmembrane region" description="Helical" evidence="7">
    <location>
        <begin position="22"/>
        <end position="49"/>
    </location>
</feature>
<reference evidence="9 10" key="1">
    <citation type="submission" date="2023-12" db="EMBL/GenBank/DDBJ databases">
        <title>30 novel species of actinomycetes from the DSMZ collection.</title>
        <authorList>
            <person name="Nouioui I."/>
        </authorList>
    </citation>
    <scope>NUCLEOTIDE SEQUENCE [LARGE SCALE GENOMIC DNA]</scope>
    <source>
        <strain evidence="9 10">DSM 41528</strain>
    </source>
</reference>
<keyword evidence="4 7" id="KW-1133">Transmembrane helix</keyword>
<keyword evidence="3 7" id="KW-0812">Transmembrane</keyword>
<dbReference type="EMBL" id="JAZBJP010000006">
    <property type="protein sequence ID" value="MEE4420568.1"/>
    <property type="molecule type" value="Genomic_DNA"/>
</dbReference>
<dbReference type="Gene3D" id="1.20.1250.20">
    <property type="entry name" value="MFS general substrate transporter like domains"/>
    <property type="match status" value="1"/>
</dbReference>
<comment type="caution">
    <text evidence="9">The sequence shown here is derived from an EMBL/GenBank/DDBJ whole genome shotgun (WGS) entry which is preliminary data.</text>
</comment>
<dbReference type="PROSITE" id="PS50850">
    <property type="entry name" value="MFS"/>
    <property type="match status" value="1"/>
</dbReference>
<evidence type="ECO:0000256" key="7">
    <source>
        <dbReference type="SAM" id="Phobius"/>
    </source>
</evidence>
<feature type="transmembrane region" description="Helical" evidence="7">
    <location>
        <begin position="179"/>
        <end position="201"/>
    </location>
</feature>
<dbReference type="CDD" id="cd17324">
    <property type="entry name" value="MFS_NepI_like"/>
    <property type="match status" value="1"/>
</dbReference>
<feature type="transmembrane region" description="Helical" evidence="7">
    <location>
        <begin position="349"/>
        <end position="370"/>
    </location>
</feature>
<proteinExistence type="predicted"/>
<evidence type="ECO:0000256" key="5">
    <source>
        <dbReference type="ARBA" id="ARBA00023136"/>
    </source>
</evidence>
<evidence type="ECO:0000256" key="1">
    <source>
        <dbReference type="ARBA" id="ARBA00004651"/>
    </source>
</evidence>
<feature type="transmembrane region" description="Helical" evidence="7">
    <location>
        <begin position="222"/>
        <end position="240"/>
    </location>
</feature>
<dbReference type="RefSeq" id="WP_330821814.1">
    <property type="nucleotide sequence ID" value="NZ_JAZBJP010000006.1"/>
</dbReference>
<feature type="transmembrane region" description="Helical" evidence="7">
    <location>
        <begin position="260"/>
        <end position="282"/>
    </location>
</feature>
<gene>
    <name evidence="9" type="ORF">V2J85_14575</name>
</gene>
<dbReference type="Pfam" id="PF07690">
    <property type="entry name" value="MFS_1"/>
    <property type="match status" value="1"/>
</dbReference>
<keyword evidence="5 7" id="KW-0472">Membrane</keyword>
<dbReference type="InterPro" id="IPR050189">
    <property type="entry name" value="MFS_Efflux_Transporters"/>
</dbReference>
<accession>A0ABU7NP24</accession>
<evidence type="ECO:0000256" key="3">
    <source>
        <dbReference type="ARBA" id="ARBA00022692"/>
    </source>
</evidence>
<keyword evidence="10" id="KW-1185">Reference proteome</keyword>
<feature type="region of interest" description="Disordered" evidence="6">
    <location>
        <begin position="405"/>
        <end position="437"/>
    </location>
</feature>
<evidence type="ECO:0000256" key="6">
    <source>
        <dbReference type="SAM" id="MobiDB-lite"/>
    </source>
</evidence>
<feature type="transmembrane region" description="Helical" evidence="7">
    <location>
        <begin position="122"/>
        <end position="139"/>
    </location>
</feature>
<sequence length="437" mass="45013">MASTTTATTPSGDTGLPTRSPLIGWLAVASVMLGLFSIVTTEILPIGLLTSIGSSFTISDGMAGLMMTMPGLLAAVSAPLLTVATARFDRRLMLCVFMALLAMANFLAAAASNYWLILVSRIMVGITIGGFWSIGAGLAERLVPAESVGRATAVIFSAVPLGSVLGVPAGTFIGDLAGWRVTFVVMGALTIGVLIMLLLAMPAPPPAGGTRLSVLRAMFRGVNTRFALLLTFLVVLAHFGTYTYVTPFLEQVTHTSSQQITLFLLIYGAAGIAGNFLGGAMVTRRPRAVFGLAAGLIAVVTLLLPILGRSAIGAVALLIVWGVAYGAVPVSSQTWFAKATPHAPEAASVLFTASFQATFSLGALTGGVVVDHSSPSMVMTLGGIIAACMVLAAWAHFARGLTWPDGGQDRDAEPNAGGDDAESPSRGEITSAARQSL</sequence>
<feature type="transmembrane region" description="Helical" evidence="7">
    <location>
        <begin position="289"/>
        <end position="308"/>
    </location>
</feature>
<dbReference type="InterPro" id="IPR020846">
    <property type="entry name" value="MFS_dom"/>
</dbReference>
<comment type="subcellular location">
    <subcellularLocation>
        <location evidence="1">Cell membrane</location>
        <topology evidence="1">Multi-pass membrane protein</topology>
    </subcellularLocation>
</comment>
<organism evidence="9 10">
    <name type="scientific">Streptomyces bugieae</name>
    <dbReference type="NCBI Taxonomy" id="3098223"/>
    <lineage>
        <taxon>Bacteria</taxon>
        <taxon>Bacillati</taxon>
        <taxon>Actinomycetota</taxon>
        <taxon>Actinomycetes</taxon>
        <taxon>Kitasatosporales</taxon>
        <taxon>Streptomycetaceae</taxon>
        <taxon>Streptomyces</taxon>
    </lineage>
</organism>
<dbReference type="InterPro" id="IPR036259">
    <property type="entry name" value="MFS_trans_sf"/>
</dbReference>
<feature type="domain" description="Major facilitator superfamily (MFS) profile" evidence="8">
    <location>
        <begin position="22"/>
        <end position="400"/>
    </location>
</feature>
<feature type="transmembrane region" description="Helical" evidence="7">
    <location>
        <begin position="151"/>
        <end position="173"/>
    </location>
</feature>